<accession>A0AC60QHS4</accession>
<gene>
    <name evidence="1" type="ORF">HPB47_020374</name>
</gene>
<dbReference type="EMBL" id="JABSTQ010009102">
    <property type="protein sequence ID" value="KAG0432942.1"/>
    <property type="molecule type" value="Genomic_DNA"/>
</dbReference>
<proteinExistence type="predicted"/>
<sequence length="180" mass="21313">MRRFGAFRLLDITHIKSRKTDENDDDDDGMWFECVYPKKEPEFRLKIRALPDRISLTDIKGFDNTGNVCIWPSEEVLAYYCMKNKEVFVRIRWDENEDIHNLTGRFDVIIAADCLFFDDGRVPLVNTIWKLLRDRGLALILAPKRGTTFQQFVDLALEKFEVEIIVSYDTYVWDLHDKVR</sequence>
<protein>
    <submittedName>
        <fullName evidence="1">Uncharacterized protein</fullName>
    </submittedName>
</protein>
<dbReference type="Proteomes" id="UP000805193">
    <property type="component" value="Unassembled WGS sequence"/>
</dbReference>
<name>A0AC60QHS4_IXOPE</name>
<evidence type="ECO:0000313" key="1">
    <source>
        <dbReference type="EMBL" id="KAG0432942.1"/>
    </source>
</evidence>
<comment type="caution">
    <text evidence="1">The sequence shown here is derived from an EMBL/GenBank/DDBJ whole genome shotgun (WGS) entry which is preliminary data.</text>
</comment>
<organism evidence="1 2">
    <name type="scientific">Ixodes persulcatus</name>
    <name type="common">Taiga tick</name>
    <dbReference type="NCBI Taxonomy" id="34615"/>
    <lineage>
        <taxon>Eukaryota</taxon>
        <taxon>Metazoa</taxon>
        <taxon>Ecdysozoa</taxon>
        <taxon>Arthropoda</taxon>
        <taxon>Chelicerata</taxon>
        <taxon>Arachnida</taxon>
        <taxon>Acari</taxon>
        <taxon>Parasitiformes</taxon>
        <taxon>Ixodida</taxon>
        <taxon>Ixodoidea</taxon>
        <taxon>Ixodidae</taxon>
        <taxon>Ixodinae</taxon>
        <taxon>Ixodes</taxon>
    </lineage>
</organism>
<reference evidence="1 2" key="1">
    <citation type="journal article" date="2020" name="Cell">
        <title>Large-Scale Comparative Analyses of Tick Genomes Elucidate Their Genetic Diversity and Vector Capacities.</title>
        <authorList>
            <consortium name="Tick Genome and Microbiome Consortium (TIGMIC)"/>
            <person name="Jia N."/>
            <person name="Wang J."/>
            <person name="Shi W."/>
            <person name="Du L."/>
            <person name="Sun Y."/>
            <person name="Zhan W."/>
            <person name="Jiang J.F."/>
            <person name="Wang Q."/>
            <person name="Zhang B."/>
            <person name="Ji P."/>
            <person name="Bell-Sakyi L."/>
            <person name="Cui X.M."/>
            <person name="Yuan T.T."/>
            <person name="Jiang B.G."/>
            <person name="Yang W.F."/>
            <person name="Lam T.T."/>
            <person name="Chang Q.C."/>
            <person name="Ding S.J."/>
            <person name="Wang X.J."/>
            <person name="Zhu J.G."/>
            <person name="Ruan X.D."/>
            <person name="Zhao L."/>
            <person name="Wei J.T."/>
            <person name="Ye R.Z."/>
            <person name="Que T.C."/>
            <person name="Du C.H."/>
            <person name="Zhou Y.H."/>
            <person name="Cheng J.X."/>
            <person name="Dai P.F."/>
            <person name="Guo W.B."/>
            <person name="Han X.H."/>
            <person name="Huang E.J."/>
            <person name="Li L.F."/>
            <person name="Wei W."/>
            <person name="Gao Y.C."/>
            <person name="Liu J.Z."/>
            <person name="Shao H.Z."/>
            <person name="Wang X."/>
            <person name="Wang C.C."/>
            <person name="Yang T.C."/>
            <person name="Huo Q.B."/>
            <person name="Li W."/>
            <person name="Chen H.Y."/>
            <person name="Chen S.E."/>
            <person name="Zhou L.G."/>
            <person name="Ni X.B."/>
            <person name="Tian J.H."/>
            <person name="Sheng Y."/>
            <person name="Liu T."/>
            <person name="Pan Y.S."/>
            <person name="Xia L.Y."/>
            <person name="Li J."/>
            <person name="Zhao F."/>
            <person name="Cao W.C."/>
        </authorList>
    </citation>
    <scope>NUCLEOTIDE SEQUENCE [LARGE SCALE GENOMIC DNA]</scope>
    <source>
        <strain evidence="1">Iper-2018</strain>
    </source>
</reference>
<keyword evidence="2" id="KW-1185">Reference proteome</keyword>
<evidence type="ECO:0000313" key="2">
    <source>
        <dbReference type="Proteomes" id="UP000805193"/>
    </source>
</evidence>